<comment type="caution">
    <text evidence="2">The sequence shown here is derived from an EMBL/GenBank/DDBJ whole genome shotgun (WGS) entry which is preliminary data.</text>
</comment>
<accession>A0ABU2NIM4</accession>
<feature type="transmembrane region" description="Helical" evidence="1">
    <location>
        <begin position="108"/>
        <end position="129"/>
    </location>
</feature>
<protein>
    <submittedName>
        <fullName evidence="2">Uncharacterized protein</fullName>
    </submittedName>
</protein>
<sequence>MARRMTKAQLLRPLLVAGVLAAMLVLLSLVKPHPSLPPAPTDVRCGSSLMQPGEACEYYNVRANGTRVAGGVLRDHEEAREDTKNEWQEEVDDVLSSDRSTRTVSRNLALAVLCIGAAVTLLRVVMFSIHALRSRRATSPNDL</sequence>
<name>A0ABU2NIM4_9PSEU</name>
<organism evidence="2 3">
    <name type="scientific">Pseudonocardia charpentierae</name>
    <dbReference type="NCBI Taxonomy" id="3075545"/>
    <lineage>
        <taxon>Bacteria</taxon>
        <taxon>Bacillati</taxon>
        <taxon>Actinomycetota</taxon>
        <taxon>Actinomycetes</taxon>
        <taxon>Pseudonocardiales</taxon>
        <taxon>Pseudonocardiaceae</taxon>
        <taxon>Pseudonocardia</taxon>
    </lineage>
</organism>
<dbReference type="RefSeq" id="WP_311558968.1">
    <property type="nucleotide sequence ID" value="NZ_JAVREJ010000018.1"/>
</dbReference>
<keyword evidence="1" id="KW-0472">Membrane</keyword>
<dbReference type="Proteomes" id="UP001183202">
    <property type="component" value="Unassembled WGS sequence"/>
</dbReference>
<proteinExistence type="predicted"/>
<evidence type="ECO:0000256" key="1">
    <source>
        <dbReference type="SAM" id="Phobius"/>
    </source>
</evidence>
<evidence type="ECO:0000313" key="3">
    <source>
        <dbReference type="Proteomes" id="UP001183202"/>
    </source>
</evidence>
<keyword evidence="1" id="KW-0812">Transmembrane</keyword>
<evidence type="ECO:0000313" key="2">
    <source>
        <dbReference type="EMBL" id="MDT0352464.1"/>
    </source>
</evidence>
<keyword evidence="3" id="KW-1185">Reference proteome</keyword>
<gene>
    <name evidence="2" type="ORF">RM445_23325</name>
</gene>
<reference evidence="3" key="1">
    <citation type="submission" date="2023-07" db="EMBL/GenBank/DDBJ databases">
        <title>30 novel species of actinomycetes from the DSMZ collection.</title>
        <authorList>
            <person name="Nouioui I."/>
        </authorList>
    </citation>
    <scope>NUCLEOTIDE SEQUENCE [LARGE SCALE GENOMIC DNA]</scope>
    <source>
        <strain evidence="3">DSM 45834</strain>
    </source>
</reference>
<dbReference type="EMBL" id="JAVREJ010000018">
    <property type="protein sequence ID" value="MDT0352464.1"/>
    <property type="molecule type" value="Genomic_DNA"/>
</dbReference>
<keyword evidence="1" id="KW-1133">Transmembrane helix</keyword>